<dbReference type="PANTHER" id="PTHR12231">
    <property type="entry name" value="CTX-RELATED TYPE I TRANSMEMBRANE PROTEIN"/>
    <property type="match status" value="1"/>
</dbReference>
<evidence type="ECO:0000259" key="6">
    <source>
        <dbReference type="PROSITE" id="PS50835"/>
    </source>
</evidence>
<dbReference type="EnsemblMetazoa" id="XM_031925996">
    <property type="protein sequence ID" value="XP_031781856"/>
    <property type="gene ID" value="LOC116416734"/>
</dbReference>
<feature type="domain" description="Ig-like" evidence="6">
    <location>
        <begin position="25"/>
        <end position="121"/>
    </location>
</feature>
<dbReference type="InterPro" id="IPR003598">
    <property type="entry name" value="Ig_sub2"/>
</dbReference>
<dbReference type="PROSITE" id="PS50835">
    <property type="entry name" value="IG_LIKE"/>
    <property type="match status" value="1"/>
</dbReference>
<feature type="transmembrane region" description="Helical" evidence="5">
    <location>
        <begin position="162"/>
        <end position="181"/>
    </location>
</feature>
<dbReference type="SMART" id="SM00408">
    <property type="entry name" value="IGc2"/>
    <property type="match status" value="1"/>
</dbReference>
<keyword evidence="1" id="KW-0732">Signal</keyword>
<dbReference type="KEGG" id="nvi:116416734"/>
<evidence type="ECO:0000256" key="3">
    <source>
        <dbReference type="ARBA" id="ARBA00023157"/>
    </source>
</evidence>
<keyword evidence="5" id="KW-0812">Transmembrane</keyword>
<evidence type="ECO:0000256" key="4">
    <source>
        <dbReference type="ARBA" id="ARBA00023319"/>
    </source>
</evidence>
<dbReference type="Pfam" id="PF07679">
    <property type="entry name" value="I-set"/>
    <property type="match status" value="1"/>
</dbReference>
<evidence type="ECO:0000313" key="8">
    <source>
        <dbReference type="Proteomes" id="UP000002358"/>
    </source>
</evidence>
<dbReference type="PANTHER" id="PTHR12231:SF253">
    <property type="entry name" value="DPR-INTERACTING PROTEIN ETA, ISOFORM B-RELATED"/>
    <property type="match status" value="1"/>
</dbReference>
<evidence type="ECO:0000256" key="1">
    <source>
        <dbReference type="ARBA" id="ARBA00022729"/>
    </source>
</evidence>
<dbReference type="Gene3D" id="2.60.40.10">
    <property type="entry name" value="Immunoglobulins"/>
    <property type="match status" value="1"/>
</dbReference>
<keyword evidence="4" id="KW-0393">Immunoglobulin domain</keyword>
<proteinExistence type="predicted"/>
<dbReference type="OrthoDB" id="10012075at2759"/>
<dbReference type="Proteomes" id="UP000002358">
    <property type="component" value="Unassembled WGS sequence"/>
</dbReference>
<name>A0A7M7Q819_NASVI</name>
<dbReference type="InterPro" id="IPR007110">
    <property type="entry name" value="Ig-like_dom"/>
</dbReference>
<organism evidence="7 8">
    <name type="scientific">Nasonia vitripennis</name>
    <name type="common">Parasitic wasp</name>
    <dbReference type="NCBI Taxonomy" id="7425"/>
    <lineage>
        <taxon>Eukaryota</taxon>
        <taxon>Metazoa</taxon>
        <taxon>Ecdysozoa</taxon>
        <taxon>Arthropoda</taxon>
        <taxon>Hexapoda</taxon>
        <taxon>Insecta</taxon>
        <taxon>Pterygota</taxon>
        <taxon>Neoptera</taxon>
        <taxon>Endopterygota</taxon>
        <taxon>Hymenoptera</taxon>
        <taxon>Apocrita</taxon>
        <taxon>Proctotrupomorpha</taxon>
        <taxon>Chalcidoidea</taxon>
        <taxon>Pteromalidae</taxon>
        <taxon>Pteromalinae</taxon>
        <taxon>Nasonia</taxon>
    </lineage>
</organism>
<dbReference type="GO" id="GO:0043005">
    <property type="term" value="C:neuron projection"/>
    <property type="evidence" value="ECO:0007669"/>
    <property type="project" value="TreeGrafter"/>
</dbReference>
<keyword evidence="3" id="KW-1015">Disulfide bond</keyword>
<sequence>MTEVFFRFQAEYSNKTYLIFFPVLPNVQALNQLLGAPLGTNVTLECYVEAHPNPVNYWCKNPNIMLLDGLKYVIEEKREGYKVSMRLTIKGFNENDVGSYSCISSNSLGKVEGVSRLYKITDVNRHGLVRESHRISMLAGLSDAARGSGSKNMNNIDCISKFLQNFNFFNIFIMSLVTFILKR</sequence>
<evidence type="ECO:0000313" key="7">
    <source>
        <dbReference type="EnsemblMetazoa" id="XP_031781856"/>
    </source>
</evidence>
<evidence type="ECO:0000256" key="2">
    <source>
        <dbReference type="ARBA" id="ARBA00022737"/>
    </source>
</evidence>
<dbReference type="InterPro" id="IPR036179">
    <property type="entry name" value="Ig-like_dom_sf"/>
</dbReference>
<keyword evidence="5" id="KW-1133">Transmembrane helix</keyword>
<reference evidence="7" key="1">
    <citation type="submission" date="2021-01" db="UniProtKB">
        <authorList>
            <consortium name="EnsemblMetazoa"/>
        </authorList>
    </citation>
    <scope>IDENTIFICATION</scope>
</reference>
<dbReference type="AlphaFoldDB" id="A0A7M7Q819"/>
<dbReference type="GeneID" id="116416734"/>
<keyword evidence="2" id="KW-0677">Repeat</keyword>
<dbReference type="SMR" id="A0A7M7Q819"/>
<protein>
    <recommendedName>
        <fullName evidence="6">Ig-like domain-containing protein</fullName>
    </recommendedName>
</protein>
<dbReference type="SUPFAM" id="SSF48726">
    <property type="entry name" value="Immunoglobulin"/>
    <property type="match status" value="1"/>
</dbReference>
<dbReference type="InterPro" id="IPR051170">
    <property type="entry name" value="Neural/epithelial_adhesion"/>
</dbReference>
<keyword evidence="5" id="KW-0472">Membrane</keyword>
<dbReference type="InParanoid" id="A0A7M7Q819"/>
<accession>A0A7M7Q819</accession>
<evidence type="ECO:0000256" key="5">
    <source>
        <dbReference type="SAM" id="Phobius"/>
    </source>
</evidence>
<dbReference type="InterPro" id="IPR013783">
    <property type="entry name" value="Ig-like_fold"/>
</dbReference>
<keyword evidence="8" id="KW-1185">Reference proteome</keyword>
<dbReference type="InterPro" id="IPR013098">
    <property type="entry name" value="Ig_I-set"/>
</dbReference>
<dbReference type="RefSeq" id="XP_031781856.1">
    <property type="nucleotide sequence ID" value="XM_031925996.1"/>
</dbReference>